<protein>
    <submittedName>
        <fullName evidence="2">Recombinase family protein</fullName>
    </submittedName>
</protein>
<comment type="caution">
    <text evidence="2">The sequence shown here is derived from an EMBL/GenBank/DDBJ whole genome shotgun (WGS) entry which is preliminary data.</text>
</comment>
<evidence type="ECO:0000313" key="3">
    <source>
        <dbReference type="Proteomes" id="UP000587270"/>
    </source>
</evidence>
<evidence type="ECO:0000313" key="2">
    <source>
        <dbReference type="EMBL" id="NME22796.1"/>
    </source>
</evidence>
<dbReference type="InterPro" id="IPR036162">
    <property type="entry name" value="Resolvase-like_N_sf"/>
</dbReference>
<dbReference type="EMBL" id="JABAFN010000042">
    <property type="protein sequence ID" value="NME22796.1"/>
    <property type="molecule type" value="Genomic_DNA"/>
</dbReference>
<dbReference type="Gene3D" id="3.40.50.1390">
    <property type="entry name" value="Resolvase, N-terminal catalytic domain"/>
    <property type="match status" value="1"/>
</dbReference>
<name>A0AAW9ZIB1_LIMRT</name>
<feature type="domain" description="Resolvase/invertase-type recombinase catalytic" evidence="1">
    <location>
        <begin position="44"/>
        <end position="123"/>
    </location>
</feature>
<evidence type="ECO:0000259" key="1">
    <source>
        <dbReference type="Pfam" id="PF00239"/>
    </source>
</evidence>
<reference evidence="2 3" key="1">
    <citation type="submission" date="2020-04" db="EMBL/GenBank/DDBJ databases">
        <authorList>
            <person name="Hitch T.C.A."/>
            <person name="Wylensek D."/>
            <person name="Clavel T."/>
        </authorList>
    </citation>
    <scope>NUCLEOTIDE SEQUENCE [LARGE SCALE GENOMIC DNA]</scope>
    <source>
        <strain evidence="2 3">WCA-386-APC-4I</strain>
    </source>
</reference>
<dbReference type="GO" id="GO:0003677">
    <property type="term" value="F:DNA binding"/>
    <property type="evidence" value="ECO:0007669"/>
    <property type="project" value="InterPro"/>
</dbReference>
<accession>A0AAW9ZIB1</accession>
<organism evidence="2 3">
    <name type="scientific">Limosilactobacillus reuteri</name>
    <name type="common">Lactobacillus reuteri</name>
    <dbReference type="NCBI Taxonomy" id="1598"/>
    <lineage>
        <taxon>Bacteria</taxon>
        <taxon>Bacillati</taxon>
        <taxon>Bacillota</taxon>
        <taxon>Bacilli</taxon>
        <taxon>Lactobacillales</taxon>
        <taxon>Lactobacillaceae</taxon>
        <taxon>Limosilactobacillus</taxon>
    </lineage>
</organism>
<dbReference type="SUPFAM" id="SSF53041">
    <property type="entry name" value="Resolvase-like"/>
    <property type="match status" value="1"/>
</dbReference>
<dbReference type="InterPro" id="IPR006119">
    <property type="entry name" value="Resolv_N"/>
</dbReference>
<dbReference type="GO" id="GO:0000150">
    <property type="term" value="F:DNA strand exchange activity"/>
    <property type="evidence" value="ECO:0007669"/>
    <property type="project" value="InterPro"/>
</dbReference>
<gene>
    <name evidence="2" type="ORF">HF865_08860</name>
</gene>
<dbReference type="Proteomes" id="UP000587270">
    <property type="component" value="Unassembled WGS sequence"/>
</dbReference>
<sequence>MTRNSFINTYKRLNTGLECKPDRFYFPYFGKSVNNLTTLRTWLIPQLKPGDVLMVSDLAQLGNSVSDVLHIILPLLKNNIRINISNIGMIDNTDRGYWITKTLLAVARQEKDIRRFQMVQKAKDDKRKIRVVDQEER</sequence>
<dbReference type="Pfam" id="PF00239">
    <property type="entry name" value="Resolvase"/>
    <property type="match status" value="1"/>
</dbReference>
<dbReference type="RefSeq" id="WP_016497294.1">
    <property type="nucleotide sequence ID" value="NZ_CP030090.1"/>
</dbReference>
<dbReference type="AlphaFoldDB" id="A0AAW9ZIB1"/>
<proteinExistence type="predicted"/>